<evidence type="ECO:0000259" key="1">
    <source>
        <dbReference type="Pfam" id="PF03184"/>
    </source>
</evidence>
<protein>
    <submittedName>
        <fullName evidence="2">Unplaced genomic scaffold scaffold_12, whole genome shotgun sequence</fullName>
    </submittedName>
</protein>
<gene>
    <name evidence="2" type="ORF">PAXRUDRAFT_39673</name>
</gene>
<evidence type="ECO:0000313" key="3">
    <source>
        <dbReference type="Proteomes" id="UP000054538"/>
    </source>
</evidence>
<accession>A0A0D0DXV7</accession>
<reference evidence="2 3" key="1">
    <citation type="submission" date="2014-04" db="EMBL/GenBank/DDBJ databases">
        <authorList>
            <consortium name="DOE Joint Genome Institute"/>
            <person name="Kuo A."/>
            <person name="Kohler A."/>
            <person name="Jargeat P."/>
            <person name="Nagy L.G."/>
            <person name="Floudas D."/>
            <person name="Copeland A."/>
            <person name="Barry K.W."/>
            <person name="Cichocki N."/>
            <person name="Veneault-Fourrey C."/>
            <person name="LaButti K."/>
            <person name="Lindquist E.A."/>
            <person name="Lipzen A."/>
            <person name="Lundell T."/>
            <person name="Morin E."/>
            <person name="Murat C."/>
            <person name="Sun H."/>
            <person name="Tunlid A."/>
            <person name="Henrissat B."/>
            <person name="Grigoriev I.V."/>
            <person name="Hibbett D.S."/>
            <person name="Martin F."/>
            <person name="Nordberg H.P."/>
            <person name="Cantor M.N."/>
            <person name="Hua S.X."/>
        </authorList>
    </citation>
    <scope>NUCLEOTIDE SEQUENCE [LARGE SCALE GENOMIC DNA]</scope>
    <source>
        <strain evidence="2 3">Ve08.2h10</strain>
    </source>
</reference>
<dbReference type="InterPro" id="IPR004875">
    <property type="entry name" value="DDE_SF_endonuclease_dom"/>
</dbReference>
<dbReference type="Pfam" id="PF03184">
    <property type="entry name" value="DDE_1"/>
    <property type="match status" value="1"/>
</dbReference>
<dbReference type="OrthoDB" id="2646666at2759"/>
<organism evidence="2 3">
    <name type="scientific">Paxillus rubicundulus Ve08.2h10</name>
    <dbReference type="NCBI Taxonomy" id="930991"/>
    <lineage>
        <taxon>Eukaryota</taxon>
        <taxon>Fungi</taxon>
        <taxon>Dikarya</taxon>
        <taxon>Basidiomycota</taxon>
        <taxon>Agaricomycotina</taxon>
        <taxon>Agaricomycetes</taxon>
        <taxon>Agaricomycetidae</taxon>
        <taxon>Boletales</taxon>
        <taxon>Paxilineae</taxon>
        <taxon>Paxillaceae</taxon>
        <taxon>Paxillus</taxon>
    </lineage>
</organism>
<dbReference type="GO" id="GO:0003676">
    <property type="term" value="F:nucleic acid binding"/>
    <property type="evidence" value="ECO:0007669"/>
    <property type="project" value="InterPro"/>
</dbReference>
<dbReference type="STRING" id="930991.A0A0D0DXV7"/>
<dbReference type="HOGENOM" id="CLU_013929_2_4_1"/>
<dbReference type="AlphaFoldDB" id="A0A0D0DXV7"/>
<feature type="domain" description="DDE-1" evidence="1">
    <location>
        <begin position="2"/>
        <end position="88"/>
    </location>
</feature>
<sequence>GHGSHITKEMCQVALQNNIELFCLPPHRTHELQPLDVSAFGPLQQAWYKHCEDVFNMTGEEIPRHNFINQYMGAHNQVFTEEMITKVWKNSRICPLNPH</sequence>
<dbReference type="Proteomes" id="UP000054538">
    <property type="component" value="Unassembled WGS sequence"/>
</dbReference>
<evidence type="ECO:0000313" key="2">
    <source>
        <dbReference type="EMBL" id="KIL00439.1"/>
    </source>
</evidence>
<dbReference type="EMBL" id="KN824834">
    <property type="protein sequence ID" value="KIL00439.1"/>
    <property type="molecule type" value="Genomic_DNA"/>
</dbReference>
<proteinExistence type="predicted"/>
<reference evidence="3" key="2">
    <citation type="submission" date="2015-01" db="EMBL/GenBank/DDBJ databases">
        <title>Evolutionary Origins and Diversification of the Mycorrhizal Mutualists.</title>
        <authorList>
            <consortium name="DOE Joint Genome Institute"/>
            <consortium name="Mycorrhizal Genomics Consortium"/>
            <person name="Kohler A."/>
            <person name="Kuo A."/>
            <person name="Nagy L.G."/>
            <person name="Floudas D."/>
            <person name="Copeland A."/>
            <person name="Barry K.W."/>
            <person name="Cichocki N."/>
            <person name="Veneault-Fourrey C."/>
            <person name="LaButti K."/>
            <person name="Lindquist E.A."/>
            <person name="Lipzen A."/>
            <person name="Lundell T."/>
            <person name="Morin E."/>
            <person name="Murat C."/>
            <person name="Riley R."/>
            <person name="Ohm R."/>
            <person name="Sun H."/>
            <person name="Tunlid A."/>
            <person name="Henrissat B."/>
            <person name="Grigoriev I.V."/>
            <person name="Hibbett D.S."/>
            <person name="Martin F."/>
        </authorList>
    </citation>
    <scope>NUCLEOTIDE SEQUENCE [LARGE SCALE GENOMIC DNA]</scope>
    <source>
        <strain evidence="3">Ve08.2h10</strain>
    </source>
</reference>
<keyword evidence="3" id="KW-1185">Reference proteome</keyword>
<feature type="non-terminal residue" evidence="2">
    <location>
        <position position="99"/>
    </location>
</feature>
<feature type="non-terminal residue" evidence="2">
    <location>
        <position position="1"/>
    </location>
</feature>
<name>A0A0D0DXV7_9AGAM</name>
<dbReference type="InParanoid" id="A0A0D0DXV7"/>